<evidence type="ECO:0000313" key="2">
    <source>
        <dbReference type="Proteomes" id="UP000813444"/>
    </source>
</evidence>
<proteinExistence type="predicted"/>
<accession>A0A8K0SDE0</accession>
<sequence>MQPLLQIAQQLDQYVVQDLYMTLNVVKLAVQELRAAFERHQYCLARAALMACVIVHQVTDMLSECCHIKSARRQSIGSSISAGRGLIGSPDSTLALGHAFQMDDDDRRAMQAVMVQRQVKRVLAVARWLRTLGDNQGKPPASMSVELTQVERRLERMANMLQKEAEE</sequence>
<evidence type="ECO:0000313" key="1">
    <source>
        <dbReference type="EMBL" id="KAH7303241.1"/>
    </source>
</evidence>
<dbReference type="OrthoDB" id="10593414at2759"/>
<gene>
    <name evidence="1" type="ORF">B0I35DRAFT_415319</name>
</gene>
<name>A0A8K0SDE0_9HYPO</name>
<protein>
    <submittedName>
        <fullName evidence="1">Uncharacterized protein</fullName>
    </submittedName>
</protein>
<dbReference type="Proteomes" id="UP000813444">
    <property type="component" value="Unassembled WGS sequence"/>
</dbReference>
<organism evidence="1 2">
    <name type="scientific">Stachybotrys elegans</name>
    <dbReference type="NCBI Taxonomy" id="80388"/>
    <lineage>
        <taxon>Eukaryota</taxon>
        <taxon>Fungi</taxon>
        <taxon>Dikarya</taxon>
        <taxon>Ascomycota</taxon>
        <taxon>Pezizomycotina</taxon>
        <taxon>Sordariomycetes</taxon>
        <taxon>Hypocreomycetidae</taxon>
        <taxon>Hypocreales</taxon>
        <taxon>Stachybotryaceae</taxon>
        <taxon>Stachybotrys</taxon>
    </lineage>
</organism>
<dbReference type="EMBL" id="JAGPNK010000037">
    <property type="protein sequence ID" value="KAH7303241.1"/>
    <property type="molecule type" value="Genomic_DNA"/>
</dbReference>
<comment type="caution">
    <text evidence="1">The sequence shown here is derived from an EMBL/GenBank/DDBJ whole genome shotgun (WGS) entry which is preliminary data.</text>
</comment>
<keyword evidence="2" id="KW-1185">Reference proteome</keyword>
<dbReference type="AlphaFoldDB" id="A0A8K0SDE0"/>
<reference evidence="1" key="1">
    <citation type="journal article" date="2021" name="Nat. Commun.">
        <title>Genetic determinants of endophytism in the Arabidopsis root mycobiome.</title>
        <authorList>
            <person name="Mesny F."/>
            <person name="Miyauchi S."/>
            <person name="Thiergart T."/>
            <person name="Pickel B."/>
            <person name="Atanasova L."/>
            <person name="Karlsson M."/>
            <person name="Huettel B."/>
            <person name="Barry K.W."/>
            <person name="Haridas S."/>
            <person name="Chen C."/>
            <person name="Bauer D."/>
            <person name="Andreopoulos W."/>
            <person name="Pangilinan J."/>
            <person name="LaButti K."/>
            <person name="Riley R."/>
            <person name="Lipzen A."/>
            <person name="Clum A."/>
            <person name="Drula E."/>
            <person name="Henrissat B."/>
            <person name="Kohler A."/>
            <person name="Grigoriev I.V."/>
            <person name="Martin F.M."/>
            <person name="Hacquard S."/>
        </authorList>
    </citation>
    <scope>NUCLEOTIDE SEQUENCE</scope>
    <source>
        <strain evidence="1">MPI-CAGE-CH-0235</strain>
    </source>
</reference>